<evidence type="ECO:0000313" key="7">
    <source>
        <dbReference type="Proteomes" id="UP001176961"/>
    </source>
</evidence>
<dbReference type="InterPro" id="IPR003591">
    <property type="entry name" value="Leu-rich_rpt_typical-subtyp"/>
</dbReference>
<dbReference type="Pfam" id="PF25344">
    <property type="entry name" value="PH_LRR1"/>
    <property type="match status" value="1"/>
</dbReference>
<dbReference type="SMART" id="SM00369">
    <property type="entry name" value="LRR_TYP"/>
    <property type="match status" value="4"/>
</dbReference>
<keyword evidence="4" id="KW-0732">Signal</keyword>
<keyword evidence="2" id="KW-0677">Repeat</keyword>
<keyword evidence="1" id="KW-0433">Leucine-rich repeat</keyword>
<dbReference type="EMBL" id="CATQJL010000316">
    <property type="protein sequence ID" value="CAJ0608530.1"/>
    <property type="molecule type" value="Genomic_DNA"/>
</dbReference>
<dbReference type="PROSITE" id="PS51450">
    <property type="entry name" value="LRR"/>
    <property type="match status" value="1"/>
</dbReference>
<evidence type="ECO:0000256" key="2">
    <source>
        <dbReference type="ARBA" id="ARBA00022737"/>
    </source>
</evidence>
<dbReference type="GO" id="GO:0005737">
    <property type="term" value="C:cytoplasm"/>
    <property type="evidence" value="ECO:0007669"/>
    <property type="project" value="TreeGrafter"/>
</dbReference>
<keyword evidence="3" id="KW-0539">Nucleus</keyword>
<evidence type="ECO:0000256" key="1">
    <source>
        <dbReference type="ARBA" id="ARBA00022614"/>
    </source>
</evidence>
<feature type="signal peptide" evidence="4">
    <location>
        <begin position="1"/>
        <end position="20"/>
    </location>
</feature>
<accession>A0AA36HCZ6</accession>
<dbReference type="InterPro" id="IPR057437">
    <property type="entry name" value="PIF1/LRR1_PH"/>
</dbReference>
<proteinExistence type="predicted"/>
<dbReference type="SUPFAM" id="SSF52058">
    <property type="entry name" value="L domain-like"/>
    <property type="match status" value="1"/>
</dbReference>
<dbReference type="InterPro" id="IPR001611">
    <property type="entry name" value="Leu-rich_rpt"/>
</dbReference>
<dbReference type="InterPro" id="IPR032675">
    <property type="entry name" value="LRR_dom_sf"/>
</dbReference>
<evidence type="ECO:0000313" key="6">
    <source>
        <dbReference type="EMBL" id="CAJ0608530.1"/>
    </source>
</evidence>
<reference evidence="6" key="1">
    <citation type="submission" date="2023-07" db="EMBL/GenBank/DDBJ databases">
        <authorList>
            <consortium name="CYATHOMIX"/>
        </authorList>
    </citation>
    <scope>NUCLEOTIDE SEQUENCE</scope>
    <source>
        <strain evidence="6">N/A</strain>
    </source>
</reference>
<dbReference type="SMART" id="SM00364">
    <property type="entry name" value="LRR_BAC"/>
    <property type="match status" value="2"/>
</dbReference>
<sequence length="432" mass="48719">MDRIGLLSVLLGVKLVFVVGHHQKMRLECDVVILKDNSNGSGVCIAKRPTKSSKAIITLGKNHMKGGFRFLLHIATRAAPKGQKFEVTPTNLKQIHKDRVSAGSMSLVFADPAVTVVITKCNPVHLQRFLEKILAILKGDEVYLKALDTIKQSDFKAVVKSLKVTSDNYRGITYPSSLETLEVSSLDLQSVDSRWFSLPMLTTLDLSCNRLGQASNFVKIKLVSKLRNLRVLSLERNEINMLPPMFFDLLPPSLLALNLSQNLLTSLPESIVKARNLQNLNLSHNLLTSLPKDISDMQLRCLFLDHNRLPCLPYDLKMRKFEKLYFDYNPMIAAIPGVRNPTFPSLCAIAMAQLRKYSLPENALPWDLKMIANLLTMKCSCCRKWTPSSMLSLSFTRVMATDFAMETDMMQSITMRAFTCQSCTYRVNGRRR</sequence>
<evidence type="ECO:0000256" key="4">
    <source>
        <dbReference type="SAM" id="SignalP"/>
    </source>
</evidence>
<keyword evidence="7" id="KW-1185">Reference proteome</keyword>
<name>A0AA36HCZ6_CYLNA</name>
<dbReference type="Proteomes" id="UP001176961">
    <property type="component" value="Unassembled WGS sequence"/>
</dbReference>
<protein>
    <recommendedName>
        <fullName evidence="5">PIF1/LRR1 pleckstrin homology domain-containing protein</fullName>
    </recommendedName>
</protein>
<comment type="caution">
    <text evidence="6">The sequence shown here is derived from an EMBL/GenBank/DDBJ whole genome shotgun (WGS) entry which is preliminary data.</text>
</comment>
<gene>
    <name evidence="6" type="ORF">CYNAS_LOCUS20513</name>
</gene>
<dbReference type="Pfam" id="PF13855">
    <property type="entry name" value="LRR_8"/>
    <property type="match status" value="1"/>
</dbReference>
<evidence type="ECO:0000259" key="5">
    <source>
        <dbReference type="Pfam" id="PF25344"/>
    </source>
</evidence>
<dbReference type="PANTHER" id="PTHR48051:SF52">
    <property type="entry name" value="LEUCINE-RICH REPEAT PROTEIN 1"/>
    <property type="match status" value="1"/>
</dbReference>
<dbReference type="InterPro" id="IPR050216">
    <property type="entry name" value="LRR_domain-containing"/>
</dbReference>
<dbReference type="Gene3D" id="3.80.10.10">
    <property type="entry name" value="Ribonuclease Inhibitor"/>
    <property type="match status" value="1"/>
</dbReference>
<feature type="chain" id="PRO_5041470551" description="PIF1/LRR1 pleckstrin homology domain-containing protein" evidence="4">
    <location>
        <begin position="21"/>
        <end position="432"/>
    </location>
</feature>
<feature type="domain" description="PIF1/LRR1 pleckstrin homology" evidence="5">
    <location>
        <begin position="25"/>
        <end position="144"/>
    </location>
</feature>
<dbReference type="AlphaFoldDB" id="A0AA36HCZ6"/>
<dbReference type="PANTHER" id="PTHR48051">
    <property type="match status" value="1"/>
</dbReference>
<evidence type="ECO:0000256" key="3">
    <source>
        <dbReference type="ARBA" id="ARBA00023242"/>
    </source>
</evidence>
<organism evidence="6 7">
    <name type="scientific">Cylicocyclus nassatus</name>
    <name type="common">Nematode worm</name>
    <dbReference type="NCBI Taxonomy" id="53992"/>
    <lineage>
        <taxon>Eukaryota</taxon>
        <taxon>Metazoa</taxon>
        <taxon>Ecdysozoa</taxon>
        <taxon>Nematoda</taxon>
        <taxon>Chromadorea</taxon>
        <taxon>Rhabditida</taxon>
        <taxon>Rhabditina</taxon>
        <taxon>Rhabditomorpha</taxon>
        <taxon>Strongyloidea</taxon>
        <taxon>Strongylidae</taxon>
        <taxon>Cylicocyclus</taxon>
    </lineage>
</organism>